<feature type="compositionally biased region" description="Basic and acidic residues" evidence="1">
    <location>
        <begin position="96"/>
        <end position="105"/>
    </location>
</feature>
<feature type="region of interest" description="Disordered" evidence="1">
    <location>
        <begin position="72"/>
        <end position="167"/>
    </location>
</feature>
<reference evidence="2" key="1">
    <citation type="journal article" date="2010" name="Science">
        <title>Plasticity of animal genome architecture unmasked by rapid evolution of a pelagic tunicate.</title>
        <authorList>
            <person name="Denoeud F."/>
            <person name="Henriet S."/>
            <person name="Mungpakdee S."/>
            <person name="Aury J.M."/>
            <person name="Da Silva C."/>
            <person name="Brinkmann H."/>
            <person name="Mikhaleva J."/>
            <person name="Olsen L.C."/>
            <person name="Jubin C."/>
            <person name="Canestro C."/>
            <person name="Bouquet J.M."/>
            <person name="Danks G."/>
            <person name="Poulain J."/>
            <person name="Campsteijn C."/>
            <person name="Adamski M."/>
            <person name="Cross I."/>
            <person name="Yadetie F."/>
            <person name="Muffato M."/>
            <person name="Louis A."/>
            <person name="Butcher S."/>
            <person name="Tsagkogeorga G."/>
            <person name="Konrad A."/>
            <person name="Singh S."/>
            <person name="Jensen M.F."/>
            <person name="Cong E.H."/>
            <person name="Eikeseth-Otteraa H."/>
            <person name="Noel B."/>
            <person name="Anthouard V."/>
            <person name="Porcel B.M."/>
            <person name="Kachouri-Lafond R."/>
            <person name="Nishino A."/>
            <person name="Ugolini M."/>
            <person name="Chourrout P."/>
            <person name="Nishida H."/>
            <person name="Aasland R."/>
            <person name="Huzurbazar S."/>
            <person name="Westhof E."/>
            <person name="Delsuc F."/>
            <person name="Lehrach H."/>
            <person name="Reinhardt R."/>
            <person name="Weissenbach J."/>
            <person name="Roy S.W."/>
            <person name="Artiguenave F."/>
            <person name="Postlethwait J.H."/>
            <person name="Manak J.R."/>
            <person name="Thompson E.M."/>
            <person name="Jaillon O."/>
            <person name="Du Pasquier L."/>
            <person name="Boudinot P."/>
            <person name="Liberles D.A."/>
            <person name="Volff J.N."/>
            <person name="Philippe H."/>
            <person name="Lenhard B."/>
            <person name="Roest Crollius H."/>
            <person name="Wincker P."/>
            <person name="Chourrout D."/>
        </authorList>
    </citation>
    <scope>NUCLEOTIDE SEQUENCE [LARGE SCALE GENOMIC DNA]</scope>
</reference>
<feature type="compositionally biased region" description="Basic and acidic residues" evidence="1">
    <location>
        <begin position="309"/>
        <end position="354"/>
    </location>
</feature>
<feature type="compositionally biased region" description="Basic residues" evidence="1">
    <location>
        <begin position="138"/>
        <end position="151"/>
    </location>
</feature>
<keyword evidence="3" id="KW-1185">Reference proteome</keyword>
<evidence type="ECO:0000313" key="2">
    <source>
        <dbReference type="EMBL" id="CBY14142.1"/>
    </source>
</evidence>
<dbReference type="AlphaFoldDB" id="E4XWU8"/>
<dbReference type="InParanoid" id="E4XWU8"/>
<evidence type="ECO:0000256" key="1">
    <source>
        <dbReference type="SAM" id="MobiDB-lite"/>
    </source>
</evidence>
<name>E4XWU8_OIKDI</name>
<dbReference type="EMBL" id="FN653256">
    <property type="protein sequence ID" value="CBY14142.1"/>
    <property type="molecule type" value="Genomic_DNA"/>
</dbReference>
<organism evidence="2">
    <name type="scientific">Oikopleura dioica</name>
    <name type="common">Tunicate</name>
    <dbReference type="NCBI Taxonomy" id="34765"/>
    <lineage>
        <taxon>Eukaryota</taxon>
        <taxon>Metazoa</taxon>
        <taxon>Chordata</taxon>
        <taxon>Tunicata</taxon>
        <taxon>Appendicularia</taxon>
        <taxon>Copelata</taxon>
        <taxon>Oikopleuridae</taxon>
        <taxon>Oikopleura</taxon>
    </lineage>
</organism>
<feature type="compositionally biased region" description="Basic and acidic residues" evidence="1">
    <location>
        <begin position="125"/>
        <end position="137"/>
    </location>
</feature>
<dbReference type="Proteomes" id="UP000001307">
    <property type="component" value="Unassembled WGS sequence"/>
</dbReference>
<feature type="region of interest" description="Disordered" evidence="1">
    <location>
        <begin position="218"/>
        <end position="361"/>
    </location>
</feature>
<evidence type="ECO:0000313" key="3">
    <source>
        <dbReference type="Proteomes" id="UP000001307"/>
    </source>
</evidence>
<accession>E4XWU8</accession>
<feature type="compositionally biased region" description="Basic and acidic residues" evidence="1">
    <location>
        <begin position="570"/>
        <end position="581"/>
    </location>
</feature>
<feature type="compositionally biased region" description="Gly residues" evidence="1">
    <location>
        <begin position="154"/>
        <end position="167"/>
    </location>
</feature>
<gene>
    <name evidence="2" type="ORF">GSOID_T00007124001</name>
</gene>
<proteinExistence type="predicted"/>
<feature type="region of interest" description="Disordered" evidence="1">
    <location>
        <begin position="515"/>
        <end position="581"/>
    </location>
</feature>
<protein>
    <submittedName>
        <fullName evidence="2">Uncharacterized protein</fullName>
    </submittedName>
</protein>
<sequence length="581" mass="63255">MTHVLRTLAPLPLRNIATPERAFDLHVLSTPPAFVLSQNQTLRNVSDSISQKAKNYFRFAARGNPDAEVLVSVGSRPLPRPLRADRDPGAGGGSESADRARRDHISGSGQSHGCVASGGSGGHRGAGDDLRDRVRRDRSQRRQRRGPRWRRGGAAAGGVASGDGGRFAGCGSRGHRAAGVHADRPLERCPHRVARDPAFRHHARIDDRHPRAGFVAREQRTDRARSRGRCGGPIRGIAVGEGRDDRHLPGPGRRVHGAAEPNGFRALRPRDRGQRRSRAASRATGDAGQARGLRVERPDGGAGRPVRGGAHDHRGPECGRGHGARHDCRGGDWRGESFRRAGRHPGDGQWHPDRGGGQQHPRVAECGLQPAARAQGHDYRARGGLAGSPRTDFPLSQRRRALTVRVDRLTEYQQDIDFSPRAARQDLSGRWNVLQRGSPPPPPWRLSPGPPLPLRFSVLRREGLFLRPRRLRGFPSPGRTGKPPPFAAVSGQIPSVHGFDDQIALARCAFRGSRNRRGNGLRAPAPASVGRHPLRNSPVRAPEDLNQLPTPHGPRLVDPRFPVGPQQIGHDVHEGTWARAE</sequence>